<evidence type="ECO:0000313" key="2">
    <source>
        <dbReference type="Proteomes" id="UP000054477"/>
    </source>
</evidence>
<dbReference type="AlphaFoldDB" id="A0A0C9XNK1"/>
<reference evidence="2" key="2">
    <citation type="submission" date="2015-01" db="EMBL/GenBank/DDBJ databases">
        <title>Evolutionary Origins and Diversification of the Mycorrhizal Mutualists.</title>
        <authorList>
            <consortium name="DOE Joint Genome Institute"/>
            <consortium name="Mycorrhizal Genomics Consortium"/>
            <person name="Kohler A."/>
            <person name="Kuo A."/>
            <person name="Nagy L.G."/>
            <person name="Floudas D."/>
            <person name="Copeland A."/>
            <person name="Barry K.W."/>
            <person name="Cichocki N."/>
            <person name="Veneault-Fourrey C."/>
            <person name="LaButti K."/>
            <person name="Lindquist E.A."/>
            <person name="Lipzen A."/>
            <person name="Lundell T."/>
            <person name="Morin E."/>
            <person name="Murat C."/>
            <person name="Riley R."/>
            <person name="Ohm R."/>
            <person name="Sun H."/>
            <person name="Tunlid A."/>
            <person name="Henrissat B."/>
            <person name="Grigoriev I.V."/>
            <person name="Hibbett D.S."/>
            <person name="Martin F."/>
        </authorList>
    </citation>
    <scope>NUCLEOTIDE SEQUENCE [LARGE SCALE GENOMIC DNA]</scope>
    <source>
        <strain evidence="2">LaAM-08-1</strain>
    </source>
</reference>
<dbReference type="Proteomes" id="UP000054477">
    <property type="component" value="Unassembled WGS sequence"/>
</dbReference>
<dbReference type="EMBL" id="KN838689">
    <property type="protein sequence ID" value="KIJ97582.1"/>
    <property type="molecule type" value="Genomic_DNA"/>
</dbReference>
<reference evidence="1 2" key="1">
    <citation type="submission" date="2014-04" db="EMBL/GenBank/DDBJ databases">
        <authorList>
            <consortium name="DOE Joint Genome Institute"/>
            <person name="Kuo A."/>
            <person name="Kohler A."/>
            <person name="Nagy L.G."/>
            <person name="Floudas D."/>
            <person name="Copeland A."/>
            <person name="Barry K.W."/>
            <person name="Cichocki N."/>
            <person name="Veneault-Fourrey C."/>
            <person name="LaButti K."/>
            <person name="Lindquist E.A."/>
            <person name="Lipzen A."/>
            <person name="Lundell T."/>
            <person name="Morin E."/>
            <person name="Murat C."/>
            <person name="Sun H."/>
            <person name="Tunlid A."/>
            <person name="Henrissat B."/>
            <person name="Grigoriev I.V."/>
            <person name="Hibbett D.S."/>
            <person name="Martin F."/>
            <person name="Nordberg H.P."/>
            <person name="Cantor M.N."/>
            <person name="Hua S.X."/>
        </authorList>
    </citation>
    <scope>NUCLEOTIDE SEQUENCE [LARGE SCALE GENOMIC DNA]</scope>
    <source>
        <strain evidence="1 2">LaAM-08-1</strain>
    </source>
</reference>
<accession>A0A0C9XNK1</accession>
<organism evidence="1 2">
    <name type="scientific">Laccaria amethystina LaAM-08-1</name>
    <dbReference type="NCBI Taxonomy" id="1095629"/>
    <lineage>
        <taxon>Eukaryota</taxon>
        <taxon>Fungi</taxon>
        <taxon>Dikarya</taxon>
        <taxon>Basidiomycota</taxon>
        <taxon>Agaricomycotina</taxon>
        <taxon>Agaricomycetes</taxon>
        <taxon>Agaricomycetidae</taxon>
        <taxon>Agaricales</taxon>
        <taxon>Agaricineae</taxon>
        <taxon>Hydnangiaceae</taxon>
        <taxon>Laccaria</taxon>
    </lineage>
</organism>
<sequence>MSSTISRLEPYRILLKTGLSSIRRKTISIVPLTSASTRMEVDASNSADQTCQVSPTAIHASPSLHLLPLHAASSVLPYERSLTVVLGP</sequence>
<gene>
    <name evidence="1" type="ORF">K443DRAFT_240059</name>
</gene>
<proteinExistence type="predicted"/>
<protein>
    <submittedName>
        <fullName evidence="1">Uncharacterized protein</fullName>
    </submittedName>
</protein>
<keyword evidence="2" id="KW-1185">Reference proteome</keyword>
<dbReference type="HOGENOM" id="CLU_2469439_0_0_1"/>
<evidence type="ECO:0000313" key="1">
    <source>
        <dbReference type="EMBL" id="KIJ97582.1"/>
    </source>
</evidence>
<name>A0A0C9XNK1_9AGAR</name>